<name>A0A7R8ZRD1_9CRUS</name>
<dbReference type="AlphaFoldDB" id="A0A7R8ZRD1"/>
<dbReference type="InterPro" id="IPR013098">
    <property type="entry name" value="Ig_I-set"/>
</dbReference>
<evidence type="ECO:0000256" key="1">
    <source>
        <dbReference type="SAM" id="MobiDB-lite"/>
    </source>
</evidence>
<reference evidence="3" key="1">
    <citation type="submission" date="2020-11" db="EMBL/GenBank/DDBJ databases">
        <authorList>
            <person name="Tran Van P."/>
        </authorList>
    </citation>
    <scope>NUCLEOTIDE SEQUENCE</scope>
</reference>
<sequence>MAVKTGSTNSGSNYAGMSELSEASGTTVKIKDPRAQTAPEIVQFLKQVMALQNKKAEFHYRITGTPTPHITWFKEARELVPSATRDGESYLQVNDVYGKDANE</sequence>
<evidence type="ECO:0000313" key="3">
    <source>
        <dbReference type="EMBL" id="CAD7231428.1"/>
    </source>
</evidence>
<gene>
    <name evidence="3" type="ORF">CTOB1V02_LOCUS9275</name>
</gene>
<organism evidence="3">
    <name type="scientific">Cyprideis torosa</name>
    <dbReference type="NCBI Taxonomy" id="163714"/>
    <lineage>
        <taxon>Eukaryota</taxon>
        <taxon>Metazoa</taxon>
        <taxon>Ecdysozoa</taxon>
        <taxon>Arthropoda</taxon>
        <taxon>Crustacea</taxon>
        <taxon>Oligostraca</taxon>
        <taxon>Ostracoda</taxon>
        <taxon>Podocopa</taxon>
        <taxon>Podocopida</taxon>
        <taxon>Cytherocopina</taxon>
        <taxon>Cytheroidea</taxon>
        <taxon>Cytherideidae</taxon>
        <taxon>Cyprideis</taxon>
    </lineage>
</organism>
<feature type="region of interest" description="Disordered" evidence="1">
    <location>
        <begin position="1"/>
        <end position="32"/>
    </location>
</feature>
<dbReference type="InterPro" id="IPR013783">
    <property type="entry name" value="Ig-like_fold"/>
</dbReference>
<protein>
    <recommendedName>
        <fullName evidence="2">Immunoglobulin I-set domain-containing protein</fullName>
    </recommendedName>
</protein>
<evidence type="ECO:0000259" key="2">
    <source>
        <dbReference type="Pfam" id="PF07679"/>
    </source>
</evidence>
<proteinExistence type="predicted"/>
<dbReference type="Gene3D" id="2.60.40.10">
    <property type="entry name" value="Immunoglobulins"/>
    <property type="match status" value="1"/>
</dbReference>
<dbReference type="Pfam" id="PF07679">
    <property type="entry name" value="I-set"/>
    <property type="match status" value="1"/>
</dbReference>
<dbReference type="EMBL" id="OB663502">
    <property type="protein sequence ID" value="CAD7231428.1"/>
    <property type="molecule type" value="Genomic_DNA"/>
</dbReference>
<dbReference type="OrthoDB" id="6107607at2759"/>
<feature type="compositionally biased region" description="Polar residues" evidence="1">
    <location>
        <begin position="1"/>
        <end position="27"/>
    </location>
</feature>
<dbReference type="SUPFAM" id="SSF48726">
    <property type="entry name" value="Immunoglobulin"/>
    <property type="match status" value="1"/>
</dbReference>
<dbReference type="InterPro" id="IPR036179">
    <property type="entry name" value="Ig-like_dom_sf"/>
</dbReference>
<feature type="domain" description="Immunoglobulin I-set" evidence="2">
    <location>
        <begin position="39"/>
        <end position="101"/>
    </location>
</feature>
<accession>A0A7R8ZRD1</accession>